<keyword evidence="1" id="KW-1133">Transmembrane helix</keyword>
<keyword evidence="1" id="KW-0472">Membrane</keyword>
<evidence type="ECO:0000313" key="4">
    <source>
        <dbReference type="Proteomes" id="UP001138686"/>
    </source>
</evidence>
<protein>
    <submittedName>
        <fullName evidence="3">Phosphatase PAP2 family protein</fullName>
    </submittedName>
</protein>
<feature type="transmembrane region" description="Helical" evidence="1">
    <location>
        <begin position="134"/>
        <end position="153"/>
    </location>
</feature>
<feature type="domain" description="Phosphatidic acid phosphatase type 2/haloperoxidase" evidence="2">
    <location>
        <begin position="61"/>
        <end position="174"/>
    </location>
</feature>
<dbReference type="Pfam" id="PF01569">
    <property type="entry name" value="PAP2"/>
    <property type="match status" value="1"/>
</dbReference>
<evidence type="ECO:0000313" key="3">
    <source>
        <dbReference type="EMBL" id="MBW2936623.1"/>
    </source>
</evidence>
<name>A0A9X1FLT8_9FLAO</name>
<organism evidence="3 4">
    <name type="scientific">Halomarinibacterium sedimenti</name>
    <dbReference type="NCBI Taxonomy" id="2857106"/>
    <lineage>
        <taxon>Bacteria</taxon>
        <taxon>Pseudomonadati</taxon>
        <taxon>Bacteroidota</taxon>
        <taxon>Flavobacteriia</taxon>
        <taxon>Flavobacteriales</taxon>
        <taxon>Flavobacteriaceae</taxon>
        <taxon>Halomarinibacterium</taxon>
    </lineage>
</organism>
<keyword evidence="1" id="KW-0812">Transmembrane</keyword>
<evidence type="ECO:0000256" key="1">
    <source>
        <dbReference type="SAM" id="Phobius"/>
    </source>
</evidence>
<dbReference type="InterPro" id="IPR000326">
    <property type="entry name" value="PAP2/HPO"/>
</dbReference>
<dbReference type="PANTHER" id="PTHR14969">
    <property type="entry name" value="SPHINGOSINE-1-PHOSPHATE PHOSPHOHYDROLASE"/>
    <property type="match status" value="1"/>
</dbReference>
<keyword evidence="4" id="KW-1185">Reference proteome</keyword>
<feature type="transmembrane region" description="Helical" evidence="1">
    <location>
        <begin position="26"/>
        <end position="49"/>
    </location>
</feature>
<dbReference type="SMART" id="SM00014">
    <property type="entry name" value="acidPPc"/>
    <property type="match status" value="1"/>
</dbReference>
<evidence type="ECO:0000259" key="2">
    <source>
        <dbReference type="SMART" id="SM00014"/>
    </source>
</evidence>
<dbReference type="AlphaFoldDB" id="A0A9X1FLT8"/>
<dbReference type="Proteomes" id="UP001138686">
    <property type="component" value="Unassembled WGS sequence"/>
</dbReference>
<proteinExistence type="predicted"/>
<feature type="transmembrane region" description="Helical" evidence="1">
    <location>
        <begin position="159"/>
        <end position="177"/>
    </location>
</feature>
<dbReference type="RefSeq" id="WP_219050437.1">
    <property type="nucleotide sequence ID" value="NZ_JAHWDP010000001.1"/>
</dbReference>
<feature type="transmembrane region" description="Helical" evidence="1">
    <location>
        <begin position="106"/>
        <end position="127"/>
    </location>
</feature>
<feature type="transmembrane region" description="Helical" evidence="1">
    <location>
        <begin position="56"/>
        <end position="77"/>
    </location>
</feature>
<dbReference type="EMBL" id="JAHWDP010000001">
    <property type="protein sequence ID" value="MBW2936623.1"/>
    <property type="molecule type" value="Genomic_DNA"/>
</dbReference>
<comment type="caution">
    <text evidence="3">The sequence shown here is derived from an EMBL/GenBank/DDBJ whole genome shotgun (WGS) entry which is preliminary data.</text>
</comment>
<reference evidence="3" key="1">
    <citation type="submission" date="2021-07" db="EMBL/GenBank/DDBJ databases">
        <title>Aureisphaera sp. CAU 1614 isolated from sea sediment.</title>
        <authorList>
            <person name="Kim W."/>
        </authorList>
    </citation>
    <scope>NUCLEOTIDE SEQUENCE</scope>
    <source>
        <strain evidence="3">CAU 1614</strain>
    </source>
</reference>
<gene>
    <name evidence="3" type="ORF">KXJ69_00805</name>
</gene>
<dbReference type="PANTHER" id="PTHR14969:SF13">
    <property type="entry name" value="AT30094P"/>
    <property type="match status" value="1"/>
</dbReference>
<accession>A0A9X1FLT8</accession>
<sequence>MFETLSDWDRELFIYLNSLGSDNFDAFWIFVTQIESWTFLFVFFILIIFKFYKKKEALWVAAFTILTFLVSFGLKYITKTSVQRLRPNNVPELSETIRVLQFPVDFSFFSGHASVSFAVTTFVVFSLRKFTKWVYMFYLWPILFSFSRIYVGVHFPSDILVGAFLGYGIGIGIYYVLKKTKFVSLH</sequence>